<reference evidence="1 2" key="1">
    <citation type="journal article" date="2016" name="Nat. Commun.">
        <title>Thousands of microbial genomes shed light on interconnected biogeochemical processes in an aquifer system.</title>
        <authorList>
            <person name="Anantharaman K."/>
            <person name="Brown C.T."/>
            <person name="Hug L.A."/>
            <person name="Sharon I."/>
            <person name="Castelle C.J."/>
            <person name="Probst A.J."/>
            <person name="Thomas B.C."/>
            <person name="Singh A."/>
            <person name="Wilkins M.J."/>
            <person name="Karaoz U."/>
            <person name="Brodie E.L."/>
            <person name="Williams K.H."/>
            <person name="Hubbard S.S."/>
            <person name="Banfield J.F."/>
        </authorList>
    </citation>
    <scope>NUCLEOTIDE SEQUENCE [LARGE SCALE GENOMIC DNA]</scope>
</reference>
<comment type="caution">
    <text evidence="1">The sequence shown here is derived from an EMBL/GenBank/DDBJ whole genome shotgun (WGS) entry which is preliminary data.</text>
</comment>
<protein>
    <recommendedName>
        <fullName evidence="3">Prevent-host-death protein</fullName>
    </recommendedName>
</protein>
<dbReference type="Proteomes" id="UP000177082">
    <property type="component" value="Unassembled WGS sequence"/>
</dbReference>
<evidence type="ECO:0008006" key="3">
    <source>
        <dbReference type="Google" id="ProtNLM"/>
    </source>
</evidence>
<dbReference type="AlphaFoldDB" id="A0A1F8BJF6"/>
<dbReference type="EMBL" id="MGHF01000009">
    <property type="protein sequence ID" value="OGM64196.1"/>
    <property type="molecule type" value="Genomic_DNA"/>
</dbReference>
<gene>
    <name evidence="1" type="ORF">A2961_03560</name>
</gene>
<proteinExistence type="predicted"/>
<organism evidence="1 2">
    <name type="scientific">Candidatus Woesebacteria bacterium RIFCSPLOWO2_01_FULL_39_21</name>
    <dbReference type="NCBI Taxonomy" id="1802519"/>
    <lineage>
        <taxon>Bacteria</taxon>
        <taxon>Candidatus Woeseibacteriota</taxon>
    </lineage>
</organism>
<accession>A0A1F8BJF6</accession>
<dbReference type="STRING" id="1802519.A2961_03560"/>
<evidence type="ECO:0000313" key="2">
    <source>
        <dbReference type="Proteomes" id="UP000177082"/>
    </source>
</evidence>
<name>A0A1F8BJF6_9BACT</name>
<sequence length="84" mass="9732">MNTKIIPITELRRRFGDITSDLHLVNSIILTKDGRPFAELRAVPSVKAEGLKKLFGAWKGTDLDSDKLWEEVFKRKSRRRPVRI</sequence>
<evidence type="ECO:0000313" key="1">
    <source>
        <dbReference type="EMBL" id="OGM64196.1"/>
    </source>
</evidence>